<dbReference type="PANTHER" id="PTHR43201">
    <property type="entry name" value="ACYL-COA SYNTHETASE"/>
    <property type="match status" value="1"/>
</dbReference>
<dbReference type="Pfam" id="PF00501">
    <property type="entry name" value="AMP-binding"/>
    <property type="match status" value="1"/>
</dbReference>
<keyword evidence="2 5" id="KW-0436">Ligase</keyword>
<proteinExistence type="inferred from homology"/>
<organism evidence="5 6">
    <name type="scientific">Tangfeifania diversioriginum</name>
    <dbReference type="NCBI Taxonomy" id="1168035"/>
    <lineage>
        <taxon>Bacteria</taxon>
        <taxon>Pseudomonadati</taxon>
        <taxon>Bacteroidota</taxon>
        <taxon>Bacteroidia</taxon>
        <taxon>Marinilabiliales</taxon>
        <taxon>Prolixibacteraceae</taxon>
        <taxon>Tangfeifania</taxon>
    </lineage>
</organism>
<evidence type="ECO:0000313" key="5">
    <source>
        <dbReference type="EMBL" id="SHJ12964.1"/>
    </source>
</evidence>
<feature type="domain" description="AMP-binding enzyme C-terminal" evidence="4">
    <location>
        <begin position="405"/>
        <end position="481"/>
    </location>
</feature>
<evidence type="ECO:0000259" key="3">
    <source>
        <dbReference type="Pfam" id="PF00501"/>
    </source>
</evidence>
<dbReference type="InterPro" id="IPR042099">
    <property type="entry name" value="ANL_N_sf"/>
</dbReference>
<dbReference type="Gene3D" id="3.30.300.30">
    <property type="match status" value="1"/>
</dbReference>
<gene>
    <name evidence="5" type="ORF">SAMN05444280_111107</name>
</gene>
<protein>
    <submittedName>
        <fullName evidence="5">Acyl-CoA synthetase (AMP-forming)/AMP-acid ligase II</fullName>
    </submittedName>
</protein>
<dbReference type="RefSeq" id="WP_073168560.1">
    <property type="nucleotide sequence ID" value="NZ_FQZE01000011.1"/>
</dbReference>
<evidence type="ECO:0000256" key="2">
    <source>
        <dbReference type="ARBA" id="ARBA00022598"/>
    </source>
</evidence>
<dbReference type="InterPro" id="IPR000873">
    <property type="entry name" value="AMP-dep_synth/lig_dom"/>
</dbReference>
<dbReference type="Proteomes" id="UP000184050">
    <property type="component" value="Unassembled WGS sequence"/>
</dbReference>
<dbReference type="Gene3D" id="3.40.50.12780">
    <property type="entry name" value="N-terminal domain of ligase-like"/>
    <property type="match status" value="1"/>
</dbReference>
<dbReference type="SUPFAM" id="SSF56801">
    <property type="entry name" value="Acetyl-CoA synthetase-like"/>
    <property type="match status" value="1"/>
</dbReference>
<dbReference type="PANTHER" id="PTHR43201:SF5">
    <property type="entry name" value="MEDIUM-CHAIN ACYL-COA LIGASE ACSF2, MITOCHONDRIAL"/>
    <property type="match status" value="1"/>
</dbReference>
<name>A0A1M6GSP9_9BACT</name>
<dbReference type="AlphaFoldDB" id="A0A1M6GSP9"/>
<feature type="domain" description="AMP-dependent synthetase/ligase" evidence="3">
    <location>
        <begin position="18"/>
        <end position="355"/>
    </location>
</feature>
<evidence type="ECO:0000313" key="6">
    <source>
        <dbReference type="Proteomes" id="UP000184050"/>
    </source>
</evidence>
<dbReference type="InterPro" id="IPR045851">
    <property type="entry name" value="AMP-bd_C_sf"/>
</dbReference>
<evidence type="ECO:0000259" key="4">
    <source>
        <dbReference type="Pfam" id="PF13193"/>
    </source>
</evidence>
<accession>A0A1M6GSP9</accession>
<dbReference type="GO" id="GO:0031956">
    <property type="term" value="F:medium-chain fatty acid-CoA ligase activity"/>
    <property type="evidence" value="ECO:0007669"/>
    <property type="project" value="TreeGrafter"/>
</dbReference>
<dbReference type="PROSITE" id="PS00455">
    <property type="entry name" value="AMP_BINDING"/>
    <property type="match status" value="1"/>
</dbReference>
<dbReference type="Pfam" id="PF13193">
    <property type="entry name" value="AMP-binding_C"/>
    <property type="match status" value="1"/>
</dbReference>
<dbReference type="EMBL" id="FQZE01000011">
    <property type="protein sequence ID" value="SHJ12964.1"/>
    <property type="molecule type" value="Genomic_DNA"/>
</dbReference>
<dbReference type="InterPro" id="IPR025110">
    <property type="entry name" value="AMP-bd_C"/>
</dbReference>
<dbReference type="GO" id="GO:0006631">
    <property type="term" value="P:fatty acid metabolic process"/>
    <property type="evidence" value="ECO:0007669"/>
    <property type="project" value="TreeGrafter"/>
</dbReference>
<keyword evidence="6" id="KW-1185">Reference proteome</keyword>
<comment type="similarity">
    <text evidence="1">Belongs to the ATP-dependent AMP-binding enzyme family.</text>
</comment>
<dbReference type="OrthoDB" id="9765680at2"/>
<sequence>MNSIDYLFENTYALEKDFILGPQEKCSYATLFESSYRLAAYLQKYVGQNNNIILIAQNSLFFVIAYLAIIKSGNTCIPLNPTVEQKNFDFIREKTKCSLGFIAKKGVQKLNVKIDIISEENLELIINGKTTERCEIEKDFDENRVAEIIFTSGSTSTPKGVILTHKNIIANTNSIIQYLELEENDIMLVVLPFFYCYGLSLLHTHLRVGGQLVLNNNFIFLASTINNINKYNCTGFAGVPSHFQILLRKNNLFKNTEFPSLRYVTQAGGKLHNTFIKEFIHSFPNIQFYTMYGQTEATARLSYLPPAKLKEKLGSIGKGIPGVELRVVNSNGDIVSKGEVGEIIAKGDNVMSGYFEDATETNTTLRNGWLYTGDLAKIDDEGYIYLVSRKKEIIKIGGNRLSPKEVEEVVNMIPGVIDTTITAVKDDTFTHALKATIIVSDGAMDLTEEVVKQHCANNLSNFKIPSVIQFETEMKFSATGKKINENELSN</sequence>
<reference evidence="5 6" key="1">
    <citation type="submission" date="2016-11" db="EMBL/GenBank/DDBJ databases">
        <authorList>
            <person name="Jaros S."/>
            <person name="Januszkiewicz K."/>
            <person name="Wedrychowicz H."/>
        </authorList>
    </citation>
    <scope>NUCLEOTIDE SEQUENCE [LARGE SCALE GENOMIC DNA]</scope>
    <source>
        <strain evidence="5 6">DSM 27063</strain>
    </source>
</reference>
<dbReference type="STRING" id="1168035.SAMN05444280_111107"/>
<evidence type="ECO:0000256" key="1">
    <source>
        <dbReference type="ARBA" id="ARBA00006432"/>
    </source>
</evidence>
<dbReference type="InterPro" id="IPR020845">
    <property type="entry name" value="AMP-binding_CS"/>
</dbReference>